<proteinExistence type="predicted"/>
<keyword evidence="6" id="KW-0472">Membrane</keyword>
<feature type="chain" id="PRO_5020680979" description="histidine kinase" evidence="7">
    <location>
        <begin position="27"/>
        <end position="817"/>
    </location>
</feature>
<dbReference type="SUPFAM" id="SSF48452">
    <property type="entry name" value="TPR-like"/>
    <property type="match status" value="2"/>
</dbReference>
<keyword evidence="6" id="KW-1133">Transmembrane helix</keyword>
<dbReference type="InterPro" id="IPR019734">
    <property type="entry name" value="TPR_rpt"/>
</dbReference>
<comment type="catalytic activity">
    <reaction evidence="1">
        <text>ATP + protein L-histidine = ADP + protein N-phospho-L-histidine.</text>
        <dbReference type="EC" id="2.7.13.3"/>
    </reaction>
</comment>
<dbReference type="SUPFAM" id="SSF55874">
    <property type="entry name" value="ATPase domain of HSP90 chaperone/DNA topoisomerase II/histidine kinase"/>
    <property type="match status" value="1"/>
</dbReference>
<dbReference type="InterPro" id="IPR011006">
    <property type="entry name" value="CheY-like_superfamily"/>
</dbReference>
<dbReference type="PROSITE" id="PS50110">
    <property type="entry name" value="RESPONSE_REGULATORY"/>
    <property type="match status" value="1"/>
</dbReference>
<feature type="domain" description="Histidine kinase" evidence="8">
    <location>
        <begin position="455"/>
        <end position="673"/>
    </location>
</feature>
<dbReference type="Gene3D" id="3.40.50.2300">
    <property type="match status" value="1"/>
</dbReference>
<dbReference type="AlphaFoldDB" id="A0A4U1L4W9"/>
<dbReference type="InterPro" id="IPR005467">
    <property type="entry name" value="His_kinase_dom"/>
</dbReference>
<dbReference type="RefSeq" id="WP_136943180.1">
    <property type="nucleotide sequence ID" value="NZ_SWKR01000002.1"/>
</dbReference>
<dbReference type="Gene3D" id="3.30.565.10">
    <property type="entry name" value="Histidine kinase-like ATPase, C-terminal domain"/>
    <property type="match status" value="1"/>
</dbReference>
<dbReference type="OrthoDB" id="9801651at2"/>
<dbReference type="InterPro" id="IPR011990">
    <property type="entry name" value="TPR-like_helical_dom_sf"/>
</dbReference>
<dbReference type="Proteomes" id="UP000309138">
    <property type="component" value="Unassembled WGS sequence"/>
</dbReference>
<keyword evidence="7" id="KW-0732">Signal</keyword>
<evidence type="ECO:0000259" key="9">
    <source>
        <dbReference type="PROSITE" id="PS50110"/>
    </source>
</evidence>
<feature type="signal peptide" evidence="7">
    <location>
        <begin position="1"/>
        <end position="26"/>
    </location>
</feature>
<dbReference type="EMBL" id="SWKR01000002">
    <property type="protein sequence ID" value="TKD51235.1"/>
    <property type="molecule type" value="Genomic_DNA"/>
</dbReference>
<dbReference type="InterPro" id="IPR004358">
    <property type="entry name" value="Sig_transdc_His_kin-like_C"/>
</dbReference>
<dbReference type="InterPro" id="IPR003661">
    <property type="entry name" value="HisK_dim/P_dom"/>
</dbReference>
<dbReference type="Pfam" id="PF00512">
    <property type="entry name" value="HisKA"/>
    <property type="match status" value="1"/>
</dbReference>
<evidence type="ECO:0000256" key="1">
    <source>
        <dbReference type="ARBA" id="ARBA00000085"/>
    </source>
</evidence>
<feature type="transmembrane region" description="Helical" evidence="6">
    <location>
        <begin position="399"/>
        <end position="421"/>
    </location>
</feature>
<reference evidence="10 11" key="1">
    <citation type="submission" date="2019-04" db="EMBL/GenBank/DDBJ databases">
        <authorList>
            <person name="Yang Y."/>
            <person name="Wei D."/>
        </authorList>
    </citation>
    <scope>NUCLEOTIDE SEQUENCE [LARGE SCALE GENOMIC DNA]</scope>
    <source>
        <strain evidence="10 11">L-1-4w-11</strain>
    </source>
</reference>
<dbReference type="InterPro" id="IPR036890">
    <property type="entry name" value="HATPase_C_sf"/>
</dbReference>
<dbReference type="EC" id="2.7.13.3" evidence="2"/>
<dbReference type="SMART" id="SM00388">
    <property type="entry name" value="HisKA"/>
    <property type="match status" value="1"/>
</dbReference>
<comment type="caution">
    <text evidence="10">The sequence shown here is derived from an EMBL/GenBank/DDBJ whole genome shotgun (WGS) entry which is preliminary data.</text>
</comment>
<keyword evidence="11" id="KW-1185">Reference proteome</keyword>
<evidence type="ECO:0000256" key="6">
    <source>
        <dbReference type="SAM" id="Phobius"/>
    </source>
</evidence>
<dbReference type="CDD" id="cd00082">
    <property type="entry name" value="HisKA"/>
    <property type="match status" value="1"/>
</dbReference>
<dbReference type="PRINTS" id="PR00344">
    <property type="entry name" value="BCTRLSENSOR"/>
</dbReference>
<dbReference type="GO" id="GO:0000155">
    <property type="term" value="F:phosphorelay sensor kinase activity"/>
    <property type="evidence" value="ECO:0007669"/>
    <property type="project" value="InterPro"/>
</dbReference>
<keyword evidence="3 5" id="KW-0597">Phosphoprotein</keyword>
<evidence type="ECO:0000259" key="8">
    <source>
        <dbReference type="PROSITE" id="PS50109"/>
    </source>
</evidence>
<accession>A0A4U1L4W9</accession>
<dbReference type="FunFam" id="3.30.565.10:FF:000010">
    <property type="entry name" value="Sensor histidine kinase RcsC"/>
    <property type="match status" value="1"/>
</dbReference>
<dbReference type="Pfam" id="PF02518">
    <property type="entry name" value="HATPase_c"/>
    <property type="match status" value="1"/>
</dbReference>
<feature type="modified residue" description="4-aspartylphosphate" evidence="5">
    <location>
        <position position="736"/>
    </location>
</feature>
<dbReference type="SUPFAM" id="SSF47384">
    <property type="entry name" value="Homodimeric domain of signal transducing histidine kinase"/>
    <property type="match status" value="1"/>
</dbReference>
<keyword evidence="4" id="KW-0902">Two-component regulatory system</keyword>
<evidence type="ECO:0000256" key="3">
    <source>
        <dbReference type="ARBA" id="ARBA00022553"/>
    </source>
</evidence>
<name>A0A4U1L4W9_9SPHN</name>
<dbReference type="SMART" id="SM00387">
    <property type="entry name" value="HATPase_c"/>
    <property type="match status" value="1"/>
</dbReference>
<sequence length="817" mass="86274">MPDRVNWGTSLVAVLMLGVCAMPALAAPDEPIPHQYDADIKRVREAMLTDPAAAFRLAMALERRAVTMAPPGKRATLANTRGLAAEALVRIDRSDRAAPLIASAVALARSAGDARLLGDVLLTKANAESDTLRAADALQSYQQAFESYRAAGHPRGQAIALQGIAGLYVMGGDHATADRYYRQSEEVFSGDPILSLTLSNNRATSLLALDRFDAAIAEYRKALAIARELESEPFTARILHNLAKADVEAGRLAAADIRIAQARAITASPEAASFRPHIDVIEAEARFAGGRMDEARRLIDRAFEGVEIETTTLPYRDAHVAAYNIYEALGDAPLALAHLTALRRLTDEETRLAASTNTALMAARFDFANQELRIARLKADELRAGIALERSNARFQQTLFTGLGGGALVIVLLLSIGLFTIRRSRNQVRDANAELATTNVALGKALAAKTEFLATTSHEIRTPLNGILGMAQVMLAARDLPPAHRDRVSVVHDAGVAMRALVDDILDVAKMETGHLEIAPAPVDLLPALEELSRMWGDQARAKGLGFKADFDAAPGWIETDAGRLRQIVSNLLSNAIKFTASGGVCLSARADAAKGRLLISIRDSGIGIPADRIEEVFETFRQADSTTTREYGGTGLGLAICRNLARALGGDVRVESVVGEGSTFTVDLPLIEASAPAIVEQGACSDMLIVDRNPITRAMLRTLVAPHVAGVAFAGDADAAIAAIASDHPHCVLVDDASLAGDDDDARIATLARITGAAGAHGASLTVLWRAPDAAVCAAIEAAGATMVVAKPVAGAALLAKLFGETSETSLVSNAA</sequence>
<gene>
    <name evidence="10" type="ORF">FBR43_11070</name>
</gene>
<dbReference type="InterPro" id="IPR003594">
    <property type="entry name" value="HATPase_dom"/>
</dbReference>
<evidence type="ECO:0000313" key="10">
    <source>
        <dbReference type="EMBL" id="TKD51235.1"/>
    </source>
</evidence>
<protein>
    <recommendedName>
        <fullName evidence="2">histidine kinase</fullName>
        <ecNumber evidence="2">2.7.13.3</ecNumber>
    </recommendedName>
</protein>
<dbReference type="InterPro" id="IPR001789">
    <property type="entry name" value="Sig_transdc_resp-reg_receiver"/>
</dbReference>
<evidence type="ECO:0000256" key="7">
    <source>
        <dbReference type="SAM" id="SignalP"/>
    </source>
</evidence>
<dbReference type="InterPro" id="IPR036097">
    <property type="entry name" value="HisK_dim/P_sf"/>
</dbReference>
<dbReference type="PANTHER" id="PTHR45339">
    <property type="entry name" value="HYBRID SIGNAL TRANSDUCTION HISTIDINE KINASE J"/>
    <property type="match status" value="1"/>
</dbReference>
<keyword evidence="6" id="KW-0812">Transmembrane</keyword>
<dbReference type="PANTHER" id="PTHR45339:SF1">
    <property type="entry name" value="HYBRID SIGNAL TRANSDUCTION HISTIDINE KINASE J"/>
    <property type="match status" value="1"/>
</dbReference>
<evidence type="ECO:0000256" key="5">
    <source>
        <dbReference type="PROSITE-ProRule" id="PRU00169"/>
    </source>
</evidence>
<feature type="domain" description="Response regulatory" evidence="9">
    <location>
        <begin position="687"/>
        <end position="807"/>
    </location>
</feature>
<dbReference type="PROSITE" id="PS50109">
    <property type="entry name" value="HIS_KIN"/>
    <property type="match status" value="1"/>
</dbReference>
<evidence type="ECO:0000256" key="4">
    <source>
        <dbReference type="ARBA" id="ARBA00023012"/>
    </source>
</evidence>
<evidence type="ECO:0000313" key="11">
    <source>
        <dbReference type="Proteomes" id="UP000309138"/>
    </source>
</evidence>
<dbReference type="SMART" id="SM00028">
    <property type="entry name" value="TPR"/>
    <property type="match status" value="2"/>
</dbReference>
<dbReference type="Pfam" id="PF13424">
    <property type="entry name" value="TPR_12"/>
    <property type="match status" value="1"/>
</dbReference>
<organism evidence="10 11">
    <name type="scientific">Sphingomonas baiyangensis</name>
    <dbReference type="NCBI Taxonomy" id="2572576"/>
    <lineage>
        <taxon>Bacteria</taxon>
        <taxon>Pseudomonadati</taxon>
        <taxon>Pseudomonadota</taxon>
        <taxon>Alphaproteobacteria</taxon>
        <taxon>Sphingomonadales</taxon>
        <taxon>Sphingomonadaceae</taxon>
        <taxon>Sphingomonas</taxon>
    </lineage>
</organism>
<dbReference type="CDD" id="cd16922">
    <property type="entry name" value="HATPase_EvgS-ArcB-TorS-like"/>
    <property type="match status" value="1"/>
</dbReference>
<dbReference type="SUPFAM" id="SSF52172">
    <property type="entry name" value="CheY-like"/>
    <property type="match status" value="1"/>
</dbReference>
<dbReference type="Gene3D" id="1.25.40.10">
    <property type="entry name" value="Tetratricopeptide repeat domain"/>
    <property type="match status" value="1"/>
</dbReference>
<dbReference type="Gene3D" id="1.10.287.130">
    <property type="match status" value="1"/>
</dbReference>
<evidence type="ECO:0000256" key="2">
    <source>
        <dbReference type="ARBA" id="ARBA00012438"/>
    </source>
</evidence>